<dbReference type="EMBL" id="NBVN01000002">
    <property type="protein sequence ID" value="PUA33483.1"/>
    <property type="molecule type" value="Genomic_DNA"/>
</dbReference>
<comment type="caution">
    <text evidence="2">The sequence shown here is derived from an EMBL/GenBank/DDBJ whole genome shotgun (WGS) entry which is preliminary data.</text>
</comment>
<accession>A0A2R7Y7G2</accession>
<name>A0A2R7Y7G2_9CREN</name>
<organism evidence="2 3">
    <name type="scientific">Zestosphaera tikiterensis</name>
    <dbReference type="NCBI Taxonomy" id="1973259"/>
    <lineage>
        <taxon>Archaea</taxon>
        <taxon>Thermoproteota</taxon>
        <taxon>Thermoprotei</taxon>
        <taxon>Desulfurococcales</taxon>
        <taxon>Desulfurococcaceae</taxon>
        <taxon>Zestosphaera</taxon>
    </lineage>
</organism>
<dbReference type="AlphaFoldDB" id="A0A2R7Y7G2"/>
<protein>
    <submittedName>
        <fullName evidence="2">Uncharacterized protein</fullName>
    </submittedName>
</protein>
<proteinExistence type="predicted"/>
<evidence type="ECO:0000313" key="3">
    <source>
        <dbReference type="Proteomes" id="UP000244093"/>
    </source>
</evidence>
<evidence type="ECO:0000256" key="1">
    <source>
        <dbReference type="SAM" id="MobiDB-lite"/>
    </source>
</evidence>
<feature type="compositionally biased region" description="Basic and acidic residues" evidence="1">
    <location>
        <begin position="38"/>
        <end position="60"/>
    </location>
</feature>
<reference evidence="2 3" key="1">
    <citation type="journal article" date="2018" name="Syst. Appl. Microbiol.">
        <title>A new symbiotic nanoarchaeote (Candidatus Nanoclepta minutus) and its host (Zestosphaera tikiterensis gen. nov., sp. nov.) from a New Zealand hot spring.</title>
        <authorList>
            <person name="St John E."/>
            <person name="Liu Y."/>
            <person name="Podar M."/>
            <person name="Stott M.B."/>
            <person name="Meneghin J."/>
            <person name="Chen Z."/>
            <person name="Lagutin K."/>
            <person name="Mitchell K."/>
            <person name="Reysenbach A.L."/>
        </authorList>
    </citation>
    <scope>NUCLEOTIDE SEQUENCE [LARGE SCALE GENOMIC DNA]</scope>
    <source>
        <strain evidence="2">NZ3</strain>
    </source>
</reference>
<feature type="region of interest" description="Disordered" evidence="1">
    <location>
        <begin position="27"/>
        <end position="60"/>
    </location>
</feature>
<dbReference type="Proteomes" id="UP000244093">
    <property type="component" value="Unassembled WGS sequence"/>
</dbReference>
<evidence type="ECO:0000313" key="2">
    <source>
        <dbReference type="EMBL" id="PUA33483.1"/>
    </source>
</evidence>
<gene>
    <name evidence="2" type="ORF">B7O98_03440</name>
</gene>
<sequence>MSSCEIRMRNLEPLHIRLREFSEAMRESKAVKLSSRKAGVEETMRDEDQTQRSDLWKPPS</sequence>